<evidence type="ECO:0000256" key="2">
    <source>
        <dbReference type="SAM" id="Phobius"/>
    </source>
</evidence>
<dbReference type="AlphaFoldDB" id="A0A948W540"/>
<keyword evidence="2" id="KW-0472">Membrane</keyword>
<feature type="region of interest" description="Disordered" evidence="1">
    <location>
        <begin position="107"/>
        <end position="152"/>
    </location>
</feature>
<feature type="compositionally biased region" description="Basic and acidic residues" evidence="1">
    <location>
        <begin position="107"/>
        <end position="119"/>
    </location>
</feature>
<comment type="caution">
    <text evidence="3">The sequence shown here is derived from an EMBL/GenBank/DDBJ whole genome shotgun (WGS) entry which is preliminary data.</text>
</comment>
<evidence type="ECO:0000313" key="3">
    <source>
        <dbReference type="EMBL" id="MBU2689994.1"/>
    </source>
</evidence>
<accession>A0A948W540</accession>
<organism evidence="3 4">
    <name type="scientific">Eiseniibacteriota bacterium</name>
    <dbReference type="NCBI Taxonomy" id="2212470"/>
    <lineage>
        <taxon>Bacteria</taxon>
        <taxon>Candidatus Eiseniibacteriota</taxon>
    </lineage>
</organism>
<sequence length="152" mass="17659">MTNDKGPNRHEEWDPNHDRRFAIIVLIFRTIWLVVKAAVVVAIIYMVFPLSLRETAGKQTVIEIMFNIITNLKLHVVLPAALAAAFGGLWARERRVRKKAVAREHMRVEELEKEKDPDRTSSGLEEYPRPREPQPAGRKPKDSGWKRKRKEK</sequence>
<name>A0A948W540_UNCEI</name>
<dbReference type="EMBL" id="JAHJDP010000023">
    <property type="protein sequence ID" value="MBU2689994.1"/>
    <property type="molecule type" value="Genomic_DNA"/>
</dbReference>
<proteinExistence type="predicted"/>
<gene>
    <name evidence="3" type="ORF">KJ970_03640</name>
</gene>
<feature type="transmembrane region" description="Helical" evidence="2">
    <location>
        <begin position="21"/>
        <end position="48"/>
    </location>
</feature>
<evidence type="ECO:0000313" key="4">
    <source>
        <dbReference type="Proteomes" id="UP000777784"/>
    </source>
</evidence>
<dbReference type="Proteomes" id="UP000777784">
    <property type="component" value="Unassembled WGS sequence"/>
</dbReference>
<keyword evidence="2" id="KW-0812">Transmembrane</keyword>
<feature type="transmembrane region" description="Helical" evidence="2">
    <location>
        <begin position="68"/>
        <end position="91"/>
    </location>
</feature>
<reference evidence="3" key="1">
    <citation type="submission" date="2021-05" db="EMBL/GenBank/DDBJ databases">
        <title>Energy efficiency and biological interactions define the core microbiome of deep oligotrophic groundwater.</title>
        <authorList>
            <person name="Mehrshad M."/>
            <person name="Lopez-Fernandez M."/>
            <person name="Bell E."/>
            <person name="Bernier-Latmani R."/>
            <person name="Bertilsson S."/>
            <person name="Dopson M."/>
        </authorList>
    </citation>
    <scope>NUCLEOTIDE SEQUENCE</scope>
    <source>
        <strain evidence="3">Modern_marine.mb.64</strain>
    </source>
</reference>
<keyword evidence="2" id="KW-1133">Transmembrane helix</keyword>
<evidence type="ECO:0000256" key="1">
    <source>
        <dbReference type="SAM" id="MobiDB-lite"/>
    </source>
</evidence>
<protein>
    <submittedName>
        <fullName evidence="3">Uncharacterized protein</fullName>
    </submittedName>
</protein>